<accession>A0AAV4P496</accession>
<reference evidence="1 2" key="1">
    <citation type="submission" date="2021-06" db="EMBL/GenBank/DDBJ databases">
        <title>Caerostris extrusa draft genome.</title>
        <authorList>
            <person name="Kono N."/>
            <person name="Arakawa K."/>
        </authorList>
    </citation>
    <scope>NUCLEOTIDE SEQUENCE [LARGE SCALE GENOMIC DNA]</scope>
</reference>
<sequence>MYGPTLTHKLHVPMLFEAVPFNVWMVVVNGFLIGPHFLPPLSVDAMIATSPLDFQERFSVNLWVSIVNDFQLNHTGLHIDSTYHAFLEEIVPEFHDNVLIVVRNPIGFPNDGDTVHFCTNWVIISRFHSDGLSEFSSALVGTRYFD</sequence>
<comment type="caution">
    <text evidence="1">The sequence shown here is derived from an EMBL/GenBank/DDBJ whole genome shotgun (WGS) entry which is preliminary data.</text>
</comment>
<evidence type="ECO:0000313" key="1">
    <source>
        <dbReference type="EMBL" id="GIX92020.1"/>
    </source>
</evidence>
<protein>
    <submittedName>
        <fullName evidence="1">Uncharacterized protein</fullName>
    </submittedName>
</protein>
<proteinExistence type="predicted"/>
<organism evidence="1 2">
    <name type="scientific">Caerostris extrusa</name>
    <name type="common">Bark spider</name>
    <name type="synonym">Caerostris bankana</name>
    <dbReference type="NCBI Taxonomy" id="172846"/>
    <lineage>
        <taxon>Eukaryota</taxon>
        <taxon>Metazoa</taxon>
        <taxon>Ecdysozoa</taxon>
        <taxon>Arthropoda</taxon>
        <taxon>Chelicerata</taxon>
        <taxon>Arachnida</taxon>
        <taxon>Araneae</taxon>
        <taxon>Araneomorphae</taxon>
        <taxon>Entelegynae</taxon>
        <taxon>Araneoidea</taxon>
        <taxon>Araneidae</taxon>
        <taxon>Caerostris</taxon>
    </lineage>
</organism>
<name>A0AAV4P496_CAEEX</name>
<dbReference type="AlphaFoldDB" id="A0AAV4P496"/>
<dbReference type="EMBL" id="BPLR01004086">
    <property type="protein sequence ID" value="GIX92020.1"/>
    <property type="molecule type" value="Genomic_DNA"/>
</dbReference>
<gene>
    <name evidence="1" type="ORF">CEXT_350071</name>
</gene>
<keyword evidence="2" id="KW-1185">Reference proteome</keyword>
<evidence type="ECO:0000313" key="2">
    <source>
        <dbReference type="Proteomes" id="UP001054945"/>
    </source>
</evidence>
<dbReference type="Proteomes" id="UP001054945">
    <property type="component" value="Unassembled WGS sequence"/>
</dbReference>